<dbReference type="InterPro" id="IPR011055">
    <property type="entry name" value="Dup_hybrid_motif"/>
</dbReference>
<dbReference type="Pfam" id="PF18013">
    <property type="entry name" value="Phage_lysozyme2"/>
    <property type="match status" value="1"/>
</dbReference>
<sequence>MNRSEREAVVWKFLRGKGLPEKSVAAVMGNIQAESSFDTNLVEVGGGGGFGLIQWTNPKGGSTGRRSELERYGITLDHQLNFLWAELTGQGASATGAKKQWIQKYGLNFNSFMEGKGSISELTASFMRNFLRPLDIESSSHLESRRKPKAHEYYNRFTGSTGSYTPGATANASVGSSEQVEMMTIEETNYQVIKGSEKRGDILFGRRYRITVSDKSGTAIDISRLHCTFSIIKTIQMEPNSSEISVYNLNAQTENAIIMNGKRVTVEAGYEGSQFGLIFDGDIIQCIREKVNANTFKLTIIALDSDRAINFDIANYSILRGQSHRSIVEHIANKASNPVPLGSISEKLKTTTLPRGKVIFGKASDFIRQIAKSNGLKCYMDDGRLNLIDLKELPKDEIFKLDTTSGLIGVPEQTQYGVSGQCLLNPQIKLNSLIHIDNSLIRDKRVDFGTSNAVPASTSTGDTGASTGTSGGQPSAGGYLIPYNGNFKITSHFGRRGGTNHNGIDLGMPIGTPIFASKAGKVLKAGVDSKGINYGGGKIIMLEHPDGTATNYFHLNDWSVKTGDNVRQGQQIGLSGNTGGSTGPHLHFEIKEGGKYKDPIFVINGSGGNSAPPSVASANASVGGSNPSSSSGASAGDSGEVQAMIRSLDKDGIYRVIKMEYVGDTRGNEWHLNFETITQLGGAIPIVPV</sequence>
<reference evidence="3 4" key="1">
    <citation type="submission" date="2016-09" db="EMBL/GenBank/DDBJ databases">
        <title>Genome sequence of Eubacterium angustum.</title>
        <authorList>
            <person name="Poehlein A."/>
            <person name="Daniel R."/>
        </authorList>
    </citation>
    <scope>NUCLEOTIDE SEQUENCE [LARGE SCALE GENOMIC DNA]</scope>
    <source>
        <strain evidence="3 4">DSM 1989</strain>
    </source>
</reference>
<evidence type="ECO:0000259" key="2">
    <source>
        <dbReference type="PROSITE" id="PS50006"/>
    </source>
</evidence>
<dbReference type="SUPFAM" id="SSF51261">
    <property type="entry name" value="Duplicated hybrid motif"/>
    <property type="match status" value="1"/>
</dbReference>
<dbReference type="Gene3D" id="1.10.530.10">
    <property type="match status" value="1"/>
</dbReference>
<protein>
    <submittedName>
        <fullName evidence="3">Glycyl-glycine endopeptidase ALE-1</fullName>
        <ecNumber evidence="3">3.4.24.75</ecNumber>
    </submittedName>
</protein>
<organism evidence="3 4">
    <name type="scientific">Andreesenia angusta</name>
    <dbReference type="NCBI Taxonomy" id="39480"/>
    <lineage>
        <taxon>Bacteria</taxon>
        <taxon>Bacillati</taxon>
        <taxon>Bacillota</taxon>
        <taxon>Tissierellia</taxon>
        <taxon>Tissierellales</taxon>
        <taxon>Gottschalkiaceae</taxon>
        <taxon>Andreesenia</taxon>
    </lineage>
</organism>
<dbReference type="RefSeq" id="WP_211266274.1">
    <property type="nucleotide sequence ID" value="NZ_MKIE01000002.1"/>
</dbReference>
<dbReference type="Proteomes" id="UP000180254">
    <property type="component" value="Unassembled WGS sequence"/>
</dbReference>
<dbReference type="STRING" id="39480.EUAN_08450"/>
<dbReference type="InterPro" id="IPR054496">
    <property type="entry name" value="E217_GP41"/>
</dbReference>
<dbReference type="CDD" id="cd12797">
    <property type="entry name" value="M23_peptidase"/>
    <property type="match status" value="1"/>
</dbReference>
<evidence type="ECO:0000313" key="4">
    <source>
        <dbReference type="Proteomes" id="UP000180254"/>
    </source>
</evidence>
<dbReference type="EC" id="3.4.24.75" evidence="3"/>
<evidence type="ECO:0000256" key="1">
    <source>
        <dbReference type="SAM" id="MobiDB-lite"/>
    </source>
</evidence>
<dbReference type="InterPro" id="IPR000253">
    <property type="entry name" value="FHA_dom"/>
</dbReference>
<dbReference type="InterPro" id="IPR016047">
    <property type="entry name" value="M23ase_b-sheet_dom"/>
</dbReference>
<dbReference type="GO" id="GO:0004222">
    <property type="term" value="F:metalloendopeptidase activity"/>
    <property type="evidence" value="ECO:0007669"/>
    <property type="project" value="TreeGrafter"/>
</dbReference>
<comment type="caution">
    <text evidence="3">The sequence shown here is derived from an EMBL/GenBank/DDBJ whole genome shotgun (WGS) entry which is preliminary data.</text>
</comment>
<feature type="region of interest" description="Disordered" evidence="1">
    <location>
        <begin position="451"/>
        <end position="476"/>
    </location>
</feature>
<dbReference type="PANTHER" id="PTHR21666">
    <property type="entry name" value="PEPTIDASE-RELATED"/>
    <property type="match status" value="1"/>
</dbReference>
<feature type="domain" description="FHA" evidence="2">
    <location>
        <begin position="202"/>
        <end position="264"/>
    </location>
</feature>
<accession>A0A1S1V8W8</accession>
<keyword evidence="4" id="KW-1185">Reference proteome</keyword>
<dbReference type="InterPro" id="IPR050570">
    <property type="entry name" value="Cell_wall_metabolism_enzyme"/>
</dbReference>
<feature type="compositionally biased region" description="Low complexity" evidence="1">
    <location>
        <begin position="456"/>
        <end position="468"/>
    </location>
</feature>
<dbReference type="EMBL" id="MKIE01000002">
    <property type="protein sequence ID" value="OHW63061.1"/>
    <property type="molecule type" value="Genomic_DNA"/>
</dbReference>
<name>A0A1S1V8W8_9FIRM</name>
<dbReference type="AlphaFoldDB" id="A0A1S1V8W8"/>
<gene>
    <name evidence="3" type="ORF">EUAN_08450</name>
</gene>
<dbReference type="Gene3D" id="2.70.70.10">
    <property type="entry name" value="Glucose Permease (Domain IIA)"/>
    <property type="match status" value="1"/>
</dbReference>
<evidence type="ECO:0000313" key="3">
    <source>
        <dbReference type="EMBL" id="OHW63061.1"/>
    </source>
</evidence>
<dbReference type="Pfam" id="PF01551">
    <property type="entry name" value="Peptidase_M23"/>
    <property type="match status" value="1"/>
</dbReference>
<dbReference type="NCBIfam" id="NF047561">
    <property type="entry name" value="orf58_phage_fam"/>
    <property type="match status" value="1"/>
</dbReference>
<dbReference type="Pfam" id="PF22759">
    <property type="entry name" value="E217_GP41"/>
    <property type="match status" value="1"/>
</dbReference>
<keyword evidence="3" id="KW-0378">Hydrolase</keyword>
<dbReference type="PROSITE" id="PS50006">
    <property type="entry name" value="FHA_DOMAIN"/>
    <property type="match status" value="1"/>
</dbReference>
<feature type="region of interest" description="Disordered" evidence="1">
    <location>
        <begin position="613"/>
        <end position="638"/>
    </location>
</feature>
<proteinExistence type="predicted"/>
<dbReference type="InterPro" id="IPR041219">
    <property type="entry name" value="Phage_lysozyme2"/>
</dbReference>
<dbReference type="PANTHER" id="PTHR21666:SF270">
    <property type="entry name" value="MUREIN HYDROLASE ACTIVATOR ENVC"/>
    <property type="match status" value="1"/>
</dbReference>